<feature type="compositionally biased region" description="Polar residues" evidence="4">
    <location>
        <begin position="1"/>
        <end position="26"/>
    </location>
</feature>
<dbReference type="SUPFAM" id="SSF50978">
    <property type="entry name" value="WD40 repeat-like"/>
    <property type="match status" value="1"/>
</dbReference>
<dbReference type="SMART" id="SM00320">
    <property type="entry name" value="WD40"/>
    <property type="match status" value="6"/>
</dbReference>
<dbReference type="Proteomes" id="UP000799302">
    <property type="component" value="Unassembled WGS sequence"/>
</dbReference>
<gene>
    <name evidence="5" type="ORF">BT63DRAFT_419835</name>
</gene>
<keyword evidence="2" id="KW-0677">Repeat</keyword>
<proteinExistence type="predicted"/>
<dbReference type="InterPro" id="IPR001680">
    <property type="entry name" value="WD40_rpt"/>
</dbReference>
<keyword evidence="6" id="KW-1185">Reference proteome</keyword>
<dbReference type="PROSITE" id="PS50082">
    <property type="entry name" value="WD_REPEATS_2"/>
    <property type="match status" value="4"/>
</dbReference>
<protein>
    <submittedName>
        <fullName evidence="5">WD40 repeat-like protein</fullName>
    </submittedName>
</protein>
<dbReference type="EMBL" id="MU004230">
    <property type="protein sequence ID" value="KAF2674550.1"/>
    <property type="molecule type" value="Genomic_DNA"/>
</dbReference>
<feature type="region of interest" description="Disordered" evidence="4">
    <location>
        <begin position="1"/>
        <end position="86"/>
    </location>
</feature>
<feature type="repeat" description="WD" evidence="3">
    <location>
        <begin position="453"/>
        <end position="487"/>
    </location>
</feature>
<name>A0A6A6US15_9PEZI</name>
<feature type="repeat" description="WD" evidence="3">
    <location>
        <begin position="371"/>
        <end position="405"/>
    </location>
</feature>
<dbReference type="OrthoDB" id="63070at2759"/>
<dbReference type="InterPro" id="IPR051859">
    <property type="entry name" value="DCAF"/>
</dbReference>
<feature type="compositionally biased region" description="Acidic residues" evidence="4">
    <location>
        <begin position="99"/>
        <end position="121"/>
    </location>
</feature>
<feature type="repeat" description="WD" evidence="3">
    <location>
        <begin position="550"/>
        <end position="571"/>
    </location>
</feature>
<feature type="compositionally biased region" description="Acidic residues" evidence="4">
    <location>
        <begin position="57"/>
        <end position="86"/>
    </location>
</feature>
<evidence type="ECO:0000313" key="5">
    <source>
        <dbReference type="EMBL" id="KAF2674550.1"/>
    </source>
</evidence>
<evidence type="ECO:0000256" key="1">
    <source>
        <dbReference type="ARBA" id="ARBA00022574"/>
    </source>
</evidence>
<reference evidence="5" key="1">
    <citation type="journal article" date="2020" name="Stud. Mycol.">
        <title>101 Dothideomycetes genomes: a test case for predicting lifestyles and emergence of pathogens.</title>
        <authorList>
            <person name="Haridas S."/>
            <person name="Albert R."/>
            <person name="Binder M."/>
            <person name="Bloem J."/>
            <person name="Labutti K."/>
            <person name="Salamov A."/>
            <person name="Andreopoulos B."/>
            <person name="Baker S."/>
            <person name="Barry K."/>
            <person name="Bills G."/>
            <person name="Bluhm B."/>
            <person name="Cannon C."/>
            <person name="Castanera R."/>
            <person name="Culley D."/>
            <person name="Daum C."/>
            <person name="Ezra D."/>
            <person name="Gonzalez J."/>
            <person name="Henrissat B."/>
            <person name="Kuo A."/>
            <person name="Liang C."/>
            <person name="Lipzen A."/>
            <person name="Lutzoni F."/>
            <person name="Magnuson J."/>
            <person name="Mondo S."/>
            <person name="Nolan M."/>
            <person name="Ohm R."/>
            <person name="Pangilinan J."/>
            <person name="Park H.-J."/>
            <person name="Ramirez L."/>
            <person name="Alfaro M."/>
            <person name="Sun H."/>
            <person name="Tritt A."/>
            <person name="Yoshinaga Y."/>
            <person name="Zwiers L.-H."/>
            <person name="Turgeon B."/>
            <person name="Goodwin S."/>
            <person name="Spatafora J."/>
            <person name="Crous P."/>
            <person name="Grigoriev I."/>
        </authorList>
    </citation>
    <scope>NUCLEOTIDE SEQUENCE</scope>
    <source>
        <strain evidence="5">CBS 115976</strain>
    </source>
</reference>
<evidence type="ECO:0000313" key="6">
    <source>
        <dbReference type="Proteomes" id="UP000799302"/>
    </source>
</evidence>
<dbReference type="PRINTS" id="PR00320">
    <property type="entry name" value="GPROTEINBRPT"/>
</dbReference>
<accession>A0A6A6US15</accession>
<feature type="region of interest" description="Disordered" evidence="4">
    <location>
        <begin position="644"/>
        <end position="681"/>
    </location>
</feature>
<evidence type="ECO:0000256" key="2">
    <source>
        <dbReference type="ARBA" id="ARBA00022737"/>
    </source>
</evidence>
<dbReference type="PROSITE" id="PS50294">
    <property type="entry name" value="WD_REPEATS_REGION"/>
    <property type="match status" value="2"/>
</dbReference>
<dbReference type="InterPro" id="IPR015943">
    <property type="entry name" value="WD40/YVTN_repeat-like_dom_sf"/>
</dbReference>
<evidence type="ECO:0000256" key="3">
    <source>
        <dbReference type="PROSITE-ProRule" id="PRU00221"/>
    </source>
</evidence>
<dbReference type="GO" id="GO:0080008">
    <property type="term" value="C:Cul4-RING E3 ubiquitin ligase complex"/>
    <property type="evidence" value="ECO:0007669"/>
    <property type="project" value="TreeGrafter"/>
</dbReference>
<feature type="repeat" description="WD" evidence="3">
    <location>
        <begin position="406"/>
        <end position="440"/>
    </location>
</feature>
<feature type="region of interest" description="Disordered" evidence="4">
    <location>
        <begin position="99"/>
        <end position="129"/>
    </location>
</feature>
<dbReference type="FunFam" id="2.130.10.10:FF:000557">
    <property type="entry name" value="WD repeat protein"/>
    <property type="match status" value="1"/>
</dbReference>
<dbReference type="Gene3D" id="2.130.10.10">
    <property type="entry name" value="YVTN repeat-like/Quinoprotein amine dehydrogenase"/>
    <property type="match status" value="2"/>
</dbReference>
<evidence type="ECO:0000256" key="4">
    <source>
        <dbReference type="SAM" id="MobiDB-lite"/>
    </source>
</evidence>
<keyword evidence="1 3" id="KW-0853">WD repeat</keyword>
<dbReference type="AlphaFoldDB" id="A0A6A6US15"/>
<dbReference type="GO" id="GO:0043161">
    <property type="term" value="P:proteasome-mediated ubiquitin-dependent protein catabolic process"/>
    <property type="evidence" value="ECO:0007669"/>
    <property type="project" value="TreeGrafter"/>
</dbReference>
<sequence length="681" mass="76941">MSAAPGTSNSQSASSVGARATSSEPGTASLYETDDDMDIDEDDPDYVPLRNQRDVDYVTDESDDEYEEAPDSGNDEEYFDLDDADAGEIELLTEIIQEEIAGEGSDSDEDEEEESDSDEEVPAATTHTTPLLLSRNQLLRLINTVGVGGSFRRTLGTLQRGVVQDDDDEEEHRYLYSRRRPRREAPPLEPVPNPVGRDLVESGTFGHPERRQSRINQTKKHARRILDRELGSTGWGREKVNSSLLKQNFYPEDPADMIIQYPQRCYSGQFSADGTFFFSCSQDFKVRMYDTSNPYDWKYYKSLDMPYGQWTLTDASLSPDNRHLVYSSMTHMVCLASVDRDAESTPQPLDLSRFGSGVPRRHRDYGRWFSVYSVRFSGDGREIVAGTGDNSVYVFDIERNQSILQIQAHHDDVNAVCYGDSTSPHILYSGSDDCTVKVWDRRSLSDGRPAGVFLGHVEGVTYVDSKDDGRHLLSNSKDQTCKLWDIRKCTSPESARSVDSTAYSQSWDYRSGDYDLTNWQPHPKDSSLVTFRGHRVERTLIRCHFAPQGSADGRYVYSGSQDGKVYVWNMDATLAKTIDVGKATEFLKDREDDDDDHSYHWGGGYHTVIRDVSWHPNVPMIAATAWNGWGSSMGTCTVHSWNDGLEEDEGFDQKGRRVDPQLNPDNGEAPPTRRTRRRRAY</sequence>
<dbReference type="PANTHER" id="PTHR19847">
    <property type="entry name" value="DDB1- AND CUL4-ASSOCIATED FACTOR 11"/>
    <property type="match status" value="1"/>
</dbReference>
<organism evidence="5 6">
    <name type="scientific">Microthyrium microscopicum</name>
    <dbReference type="NCBI Taxonomy" id="703497"/>
    <lineage>
        <taxon>Eukaryota</taxon>
        <taxon>Fungi</taxon>
        <taxon>Dikarya</taxon>
        <taxon>Ascomycota</taxon>
        <taxon>Pezizomycotina</taxon>
        <taxon>Dothideomycetes</taxon>
        <taxon>Dothideomycetes incertae sedis</taxon>
        <taxon>Microthyriales</taxon>
        <taxon>Microthyriaceae</taxon>
        <taxon>Microthyrium</taxon>
    </lineage>
</organism>
<dbReference type="PANTHER" id="PTHR19847:SF7">
    <property type="entry name" value="DDB1- AND CUL4-ASSOCIATED FACTOR 11"/>
    <property type="match status" value="1"/>
</dbReference>
<feature type="compositionally biased region" description="Acidic residues" evidence="4">
    <location>
        <begin position="32"/>
        <end position="45"/>
    </location>
</feature>
<dbReference type="InterPro" id="IPR020472">
    <property type="entry name" value="WD40_PAC1"/>
</dbReference>
<dbReference type="Pfam" id="PF00400">
    <property type="entry name" value="WD40"/>
    <property type="match status" value="5"/>
</dbReference>
<dbReference type="InterPro" id="IPR036322">
    <property type="entry name" value="WD40_repeat_dom_sf"/>
</dbReference>